<proteinExistence type="predicted"/>
<dbReference type="Proteomes" id="UP000748756">
    <property type="component" value="Unassembled WGS sequence"/>
</dbReference>
<name>A0A9P5UWE6_9FUNG</name>
<evidence type="ECO:0000313" key="2">
    <source>
        <dbReference type="EMBL" id="KAF9122027.1"/>
    </source>
</evidence>
<dbReference type="InterPro" id="IPR036047">
    <property type="entry name" value="F-box-like_dom_sf"/>
</dbReference>
<evidence type="ECO:0000313" key="3">
    <source>
        <dbReference type="Proteomes" id="UP000748756"/>
    </source>
</evidence>
<evidence type="ECO:0000259" key="1">
    <source>
        <dbReference type="PROSITE" id="PS50181"/>
    </source>
</evidence>
<comment type="caution">
    <text evidence="2">The sequence shown here is derived from an EMBL/GenBank/DDBJ whole genome shotgun (WGS) entry which is preliminary data.</text>
</comment>
<dbReference type="OrthoDB" id="2339388at2759"/>
<organism evidence="2 3">
    <name type="scientific">Linnemannia schmuckeri</name>
    <dbReference type="NCBI Taxonomy" id="64567"/>
    <lineage>
        <taxon>Eukaryota</taxon>
        <taxon>Fungi</taxon>
        <taxon>Fungi incertae sedis</taxon>
        <taxon>Mucoromycota</taxon>
        <taxon>Mortierellomycotina</taxon>
        <taxon>Mortierellomycetes</taxon>
        <taxon>Mortierellales</taxon>
        <taxon>Mortierellaceae</taxon>
        <taxon>Linnemannia</taxon>
    </lineage>
</organism>
<dbReference type="SUPFAM" id="SSF52047">
    <property type="entry name" value="RNI-like"/>
    <property type="match status" value="1"/>
</dbReference>
<feature type="domain" description="F-box" evidence="1">
    <location>
        <begin position="1"/>
        <end position="46"/>
    </location>
</feature>
<sequence>MSAPRLIPAEVIALIFTTLAPKDLYRCMLVSRLWHEVAEARLYSNVTLNSSFQSHDLLVQAVKTRKCLLRRVEWISNNDHRVLTADLLDILFDYRPDEPIDPFRFSNDNETKTTSPLAQLVFPHGPDCPALMHFSFSGGNERWQFLDSVLYSLTTLTTLNLAFPDDGGAIERLYLVDMERILTTFPRLKELSIVGWRHFYPRKAAVALEGRDETTGPRVQHCLESFTFDAALGCSQEPPQFGFFRRLGNLKKVTIMSEYFDYENSCSRRPWALGRTLRQYCPKLESIDVKGSVEFWLFDLPILPSDQIRHITALVEETLSTNQSDFSVDLEQEMTGEDEARLIKQLQEQEVGELLKGRTAEPFFPQLKTLLLGKDHWLSAQDLLSLGVQAQFLTRLEVRFPVVQSSRPWDVYERRAPAAAMRATHSSIPTIDTLVENRRLQKRRPFTTRDLKLFLQLCSSLRFLSLTGCSFSFEDLIDTSTTATTGTPVIQRWACEETLETLDVIFNIPATNPEAHRLVWKHLGRFSRLRSLTLSQSVLIPSFQYGVDGLLEGQMGKSLEEIRQLPEWWKEQDRRQLMLWFARNFARLRILGMKHIDDVVDGQRRDTLSEFLDDEEVKQCSIRHVFIEDK</sequence>
<accession>A0A9P5UWE6</accession>
<dbReference type="PROSITE" id="PS50181">
    <property type="entry name" value="FBOX"/>
    <property type="match status" value="1"/>
</dbReference>
<protein>
    <recommendedName>
        <fullName evidence="1">F-box domain-containing protein</fullName>
    </recommendedName>
</protein>
<dbReference type="InterPro" id="IPR001810">
    <property type="entry name" value="F-box_dom"/>
</dbReference>
<dbReference type="SUPFAM" id="SSF81383">
    <property type="entry name" value="F-box domain"/>
    <property type="match status" value="1"/>
</dbReference>
<dbReference type="InterPro" id="IPR032675">
    <property type="entry name" value="LRR_dom_sf"/>
</dbReference>
<dbReference type="EMBL" id="JAAAUQ010002629">
    <property type="protein sequence ID" value="KAF9122027.1"/>
    <property type="molecule type" value="Genomic_DNA"/>
</dbReference>
<dbReference type="AlphaFoldDB" id="A0A9P5UWE6"/>
<dbReference type="CDD" id="cd09917">
    <property type="entry name" value="F-box_SF"/>
    <property type="match status" value="1"/>
</dbReference>
<gene>
    <name evidence="2" type="ORF">BG015_005665</name>
</gene>
<dbReference type="Pfam" id="PF12937">
    <property type="entry name" value="F-box-like"/>
    <property type="match status" value="1"/>
</dbReference>
<reference evidence="2" key="1">
    <citation type="journal article" date="2020" name="Fungal Divers.">
        <title>Resolving the Mortierellaceae phylogeny through synthesis of multi-gene phylogenetics and phylogenomics.</title>
        <authorList>
            <person name="Vandepol N."/>
            <person name="Liber J."/>
            <person name="Desiro A."/>
            <person name="Na H."/>
            <person name="Kennedy M."/>
            <person name="Barry K."/>
            <person name="Grigoriev I.V."/>
            <person name="Miller A.N."/>
            <person name="O'Donnell K."/>
            <person name="Stajich J.E."/>
            <person name="Bonito G."/>
        </authorList>
    </citation>
    <scope>NUCLEOTIDE SEQUENCE</scope>
    <source>
        <strain evidence="2">NRRL 6426</strain>
    </source>
</reference>
<feature type="non-terminal residue" evidence="2">
    <location>
        <position position="630"/>
    </location>
</feature>
<dbReference type="Gene3D" id="3.80.10.10">
    <property type="entry name" value="Ribonuclease Inhibitor"/>
    <property type="match status" value="1"/>
</dbReference>
<keyword evidence="3" id="KW-1185">Reference proteome</keyword>